<gene>
    <name evidence="2" type="ORF">GOB84_03985</name>
</gene>
<organism evidence="2 3">
    <name type="scientific">Acetobacter fallax</name>
    <dbReference type="NCBI Taxonomy" id="1737473"/>
    <lineage>
        <taxon>Bacteria</taxon>
        <taxon>Pseudomonadati</taxon>
        <taxon>Pseudomonadota</taxon>
        <taxon>Alphaproteobacteria</taxon>
        <taxon>Acetobacterales</taxon>
        <taxon>Acetobacteraceae</taxon>
        <taxon>Acetobacter</taxon>
    </lineage>
</organism>
<reference evidence="2 3" key="1">
    <citation type="journal article" date="2020" name="Int. J. Syst. Evol. Microbiol.">
        <title>Novel acetic acid bacteria from cider fermentations: Acetobacter conturbans sp. nov. and Acetobacter fallax sp. nov.</title>
        <authorList>
            <person name="Sombolestani A.S."/>
            <person name="Cleenwerck I."/>
            <person name="Cnockaert M."/>
            <person name="Borremans W."/>
            <person name="Wieme A.D."/>
            <person name="De Vuyst L."/>
            <person name="Vandamme P."/>
        </authorList>
    </citation>
    <scope>NUCLEOTIDE SEQUENCE [LARGE SCALE GENOMIC DNA]</scope>
    <source>
        <strain evidence="2 3">LMG 1637</strain>
    </source>
</reference>
<protein>
    <submittedName>
        <fullName evidence="2">Pilus assembly protein</fullName>
    </submittedName>
</protein>
<keyword evidence="3" id="KW-1185">Reference proteome</keyword>
<proteinExistence type="predicted"/>
<accession>A0ABX0K742</accession>
<dbReference type="InterPro" id="IPR012495">
    <property type="entry name" value="TadE-like_dom"/>
</dbReference>
<dbReference type="RefSeq" id="WP_173576335.1">
    <property type="nucleotide sequence ID" value="NZ_WOSW01000004.1"/>
</dbReference>
<name>A0ABX0K742_9PROT</name>
<dbReference type="Proteomes" id="UP000615326">
    <property type="component" value="Unassembled WGS sequence"/>
</dbReference>
<dbReference type="Pfam" id="PF07811">
    <property type="entry name" value="TadE"/>
    <property type="match status" value="1"/>
</dbReference>
<comment type="caution">
    <text evidence="2">The sequence shown here is derived from an EMBL/GenBank/DDBJ whole genome shotgun (WGS) entry which is preliminary data.</text>
</comment>
<dbReference type="EMBL" id="WOSW01000004">
    <property type="protein sequence ID" value="NHO31730.1"/>
    <property type="molecule type" value="Genomic_DNA"/>
</dbReference>
<sequence length="216" mass="22925">MTRSDDAGSKNSGKNQWQRFLACRRGVSAVEFALLAPILITMFVGGTEIEEAVVVLRKVTSTSYTVANLTTQYDTMTTDDAAIILEAAQMVLQPYPTSSAQTVVSEISVGSSGQGTIIWSCGLNHAPHTLNANITLPAGTDSSGSAYLIYGESWYSFTPPVISQFMPTVSGTGQGNSYSLPMYENLYMVPRQSTSIPLTAGSNTSSGVTCTYPSSS</sequence>
<evidence type="ECO:0000313" key="2">
    <source>
        <dbReference type="EMBL" id="NHO31730.1"/>
    </source>
</evidence>
<feature type="domain" description="TadE-like" evidence="1">
    <location>
        <begin position="26"/>
        <end position="48"/>
    </location>
</feature>
<evidence type="ECO:0000313" key="3">
    <source>
        <dbReference type="Proteomes" id="UP000615326"/>
    </source>
</evidence>
<evidence type="ECO:0000259" key="1">
    <source>
        <dbReference type="Pfam" id="PF07811"/>
    </source>
</evidence>